<dbReference type="EMBL" id="NNRK01000025">
    <property type="protein sequence ID" value="OYR15540.1"/>
    <property type="molecule type" value="Genomic_DNA"/>
</dbReference>
<dbReference type="Proteomes" id="UP000216345">
    <property type="component" value="Unassembled WGS sequence"/>
</dbReference>
<organism evidence="1 2">
    <name type="scientific">Brucella rhizosphaerae</name>
    <dbReference type="NCBI Taxonomy" id="571254"/>
    <lineage>
        <taxon>Bacteria</taxon>
        <taxon>Pseudomonadati</taxon>
        <taxon>Pseudomonadota</taxon>
        <taxon>Alphaproteobacteria</taxon>
        <taxon>Hyphomicrobiales</taxon>
        <taxon>Brucellaceae</taxon>
        <taxon>Brucella/Ochrobactrum group</taxon>
        <taxon>Brucella</taxon>
    </lineage>
</organism>
<evidence type="ECO:0000313" key="1">
    <source>
        <dbReference type="EMBL" id="OYR15540.1"/>
    </source>
</evidence>
<proteinExistence type="predicted"/>
<keyword evidence="2" id="KW-1185">Reference proteome</keyword>
<name>A0A256FLA9_9HYPH</name>
<evidence type="ECO:0000313" key="2">
    <source>
        <dbReference type="Proteomes" id="UP000216345"/>
    </source>
</evidence>
<gene>
    <name evidence="1" type="ORF">CEV32_4816</name>
</gene>
<comment type="caution">
    <text evidence="1">The sequence shown here is derived from an EMBL/GenBank/DDBJ whole genome shotgun (WGS) entry which is preliminary data.</text>
</comment>
<sequence>MIPTLASAVTSYANSYAIKDEPELASGLRTLDKAVRSHFDKLPIARQSEDK</sequence>
<protein>
    <submittedName>
        <fullName evidence="1">Uncharacterized protein</fullName>
    </submittedName>
</protein>
<accession>A0A256FLA9</accession>
<reference evidence="1 2" key="1">
    <citation type="submission" date="2017-07" db="EMBL/GenBank/DDBJ databases">
        <title>Phylogenetic study on the rhizospheric bacterium Ochrobactrum sp. A44.</title>
        <authorList>
            <person name="Krzyzanowska D.M."/>
            <person name="Ossowicki A."/>
            <person name="Rajewska M."/>
            <person name="Maciag T."/>
            <person name="Kaczynski Z."/>
            <person name="Czerwicka M."/>
            <person name="Jafra S."/>
        </authorList>
    </citation>
    <scope>NUCLEOTIDE SEQUENCE [LARGE SCALE GENOMIC DNA]</scope>
    <source>
        <strain evidence="1 2">PR17</strain>
    </source>
</reference>
<dbReference type="AlphaFoldDB" id="A0A256FLA9"/>